<keyword evidence="3" id="KW-1185">Reference proteome</keyword>
<protein>
    <submittedName>
        <fullName evidence="2">Uncharacterized protein</fullName>
    </submittedName>
</protein>
<sequence length="84" mass="9356">MAVKDDADSYAREYAATAGQQAAFFREQAERHRREAARVRLGAEMSDGEEARAAQTKRAEQLETLGRHDDTMADAFEARARGPN</sequence>
<proteinExistence type="predicted"/>
<accession>A0ABQ4SMD2</accession>
<reference evidence="2" key="2">
    <citation type="submission" date="2021-08" db="EMBL/GenBank/DDBJ databases">
        <authorList>
            <person name="Tani A."/>
            <person name="Ola A."/>
            <person name="Ogura Y."/>
            <person name="Katsura K."/>
            <person name="Hayashi T."/>
        </authorList>
    </citation>
    <scope>NUCLEOTIDE SEQUENCE</scope>
    <source>
        <strain evidence="2">DSM 17168</strain>
    </source>
</reference>
<gene>
    <name evidence="2" type="ORF">GMJLKIPL_5651</name>
</gene>
<evidence type="ECO:0000313" key="3">
    <source>
        <dbReference type="Proteomes" id="UP001055153"/>
    </source>
</evidence>
<feature type="region of interest" description="Disordered" evidence="1">
    <location>
        <begin position="43"/>
        <end position="84"/>
    </location>
</feature>
<comment type="caution">
    <text evidence="2">The sequence shown here is derived from an EMBL/GenBank/DDBJ whole genome shotgun (WGS) entry which is preliminary data.</text>
</comment>
<dbReference type="EMBL" id="BPQQ01000087">
    <property type="protein sequence ID" value="GJE03694.1"/>
    <property type="molecule type" value="Genomic_DNA"/>
</dbReference>
<reference evidence="2" key="1">
    <citation type="journal article" date="2021" name="Front. Microbiol.">
        <title>Comprehensive Comparative Genomics and Phenotyping of Methylobacterium Species.</title>
        <authorList>
            <person name="Alessa O."/>
            <person name="Ogura Y."/>
            <person name="Fujitani Y."/>
            <person name="Takami H."/>
            <person name="Hayashi T."/>
            <person name="Sahin N."/>
            <person name="Tani A."/>
        </authorList>
    </citation>
    <scope>NUCLEOTIDE SEQUENCE</scope>
    <source>
        <strain evidence="2">DSM 17168</strain>
    </source>
</reference>
<organism evidence="2 3">
    <name type="scientific">Methylobacterium isbiliense</name>
    <dbReference type="NCBI Taxonomy" id="315478"/>
    <lineage>
        <taxon>Bacteria</taxon>
        <taxon>Pseudomonadati</taxon>
        <taxon>Pseudomonadota</taxon>
        <taxon>Alphaproteobacteria</taxon>
        <taxon>Hyphomicrobiales</taxon>
        <taxon>Methylobacteriaceae</taxon>
        <taxon>Methylobacterium</taxon>
    </lineage>
</organism>
<dbReference type="Proteomes" id="UP001055153">
    <property type="component" value="Unassembled WGS sequence"/>
</dbReference>
<dbReference type="RefSeq" id="WP_238241075.1">
    <property type="nucleotide sequence ID" value="NZ_BPQQ01000087.1"/>
</dbReference>
<name>A0ABQ4SMD2_9HYPH</name>
<evidence type="ECO:0000313" key="2">
    <source>
        <dbReference type="EMBL" id="GJE03694.1"/>
    </source>
</evidence>
<evidence type="ECO:0000256" key="1">
    <source>
        <dbReference type="SAM" id="MobiDB-lite"/>
    </source>
</evidence>
<feature type="compositionally biased region" description="Basic and acidic residues" evidence="1">
    <location>
        <begin position="49"/>
        <end position="84"/>
    </location>
</feature>